<evidence type="ECO:0000313" key="2">
    <source>
        <dbReference type="EMBL" id="SCY81693.1"/>
    </source>
</evidence>
<sequence>MPTRRQLLALPLLLLARPALAQDRVQLMMVTARHCAYCAAWKREIGPGYAASPAGRIAPIFEVDLDGPYPDGLALDRRPWITPSFILLRNGVELGRIEGYVGQRYFHPVLGDLLRQAGL</sequence>
<dbReference type="Gene3D" id="3.40.30.10">
    <property type="entry name" value="Glutaredoxin"/>
    <property type="match status" value="1"/>
</dbReference>
<evidence type="ECO:0000256" key="1">
    <source>
        <dbReference type="SAM" id="SignalP"/>
    </source>
</evidence>
<protein>
    <recommendedName>
        <fullName evidence="4">SoxS protein</fullName>
    </recommendedName>
</protein>
<evidence type="ECO:0000313" key="3">
    <source>
        <dbReference type="Proteomes" id="UP000199502"/>
    </source>
</evidence>
<feature type="signal peptide" evidence="1">
    <location>
        <begin position="1"/>
        <end position="21"/>
    </location>
</feature>
<feature type="chain" id="PRO_5011774943" description="SoxS protein" evidence="1">
    <location>
        <begin position="22"/>
        <end position="119"/>
    </location>
</feature>
<gene>
    <name evidence="2" type="ORF">SAMN05660710_02914</name>
</gene>
<dbReference type="AlphaFoldDB" id="A0A1G5J015"/>
<dbReference type="OrthoDB" id="7362982at2"/>
<dbReference type="InterPro" id="IPR036249">
    <property type="entry name" value="Thioredoxin-like_sf"/>
</dbReference>
<dbReference type="EMBL" id="FMVT01000010">
    <property type="protein sequence ID" value="SCY81693.1"/>
    <property type="molecule type" value="Genomic_DNA"/>
</dbReference>
<dbReference type="SUPFAM" id="SSF52833">
    <property type="entry name" value="Thioredoxin-like"/>
    <property type="match status" value="1"/>
</dbReference>
<dbReference type="RefSeq" id="WP_090746109.1">
    <property type="nucleotide sequence ID" value="NZ_FMVT01000010.1"/>
</dbReference>
<evidence type="ECO:0008006" key="4">
    <source>
        <dbReference type="Google" id="ProtNLM"/>
    </source>
</evidence>
<keyword evidence="1" id="KW-0732">Signal</keyword>
<keyword evidence="3" id="KW-1185">Reference proteome</keyword>
<dbReference type="Proteomes" id="UP000199502">
    <property type="component" value="Unassembled WGS sequence"/>
</dbReference>
<organism evidence="2 3">
    <name type="scientific">Paracoccus tibetensis</name>
    <dbReference type="NCBI Taxonomy" id="336292"/>
    <lineage>
        <taxon>Bacteria</taxon>
        <taxon>Pseudomonadati</taxon>
        <taxon>Pseudomonadota</taxon>
        <taxon>Alphaproteobacteria</taxon>
        <taxon>Rhodobacterales</taxon>
        <taxon>Paracoccaceae</taxon>
        <taxon>Paracoccus</taxon>
    </lineage>
</organism>
<accession>A0A1G5J015</accession>
<reference evidence="2 3" key="1">
    <citation type="submission" date="2016-10" db="EMBL/GenBank/DDBJ databases">
        <authorList>
            <person name="de Groot N.N."/>
        </authorList>
    </citation>
    <scope>NUCLEOTIDE SEQUENCE [LARGE SCALE GENOMIC DNA]</scope>
    <source>
        <strain evidence="2 3">CGMCC 1.8925</strain>
    </source>
</reference>
<proteinExistence type="predicted"/>
<dbReference type="STRING" id="336292.SAMN05660710_02914"/>
<name>A0A1G5J015_9RHOB</name>